<dbReference type="AlphaFoldDB" id="A0A9W9Z7S7"/>
<dbReference type="OrthoDB" id="10602947at2759"/>
<reference evidence="3" key="1">
    <citation type="submission" date="2023-01" db="EMBL/GenBank/DDBJ databases">
        <title>Genome assembly of the deep-sea coral Lophelia pertusa.</title>
        <authorList>
            <person name="Herrera S."/>
            <person name="Cordes E."/>
        </authorList>
    </citation>
    <scope>NUCLEOTIDE SEQUENCE</scope>
    <source>
        <strain evidence="3">USNM1676648</strain>
        <tissue evidence="3">Polyp</tissue>
    </source>
</reference>
<accession>A0A9W9Z7S7</accession>
<comment type="caution">
    <text evidence="3">The sequence shown here is derived from an EMBL/GenBank/DDBJ whole genome shotgun (WGS) entry which is preliminary data.</text>
</comment>
<gene>
    <name evidence="3" type="ORF">OS493_002277</name>
</gene>
<evidence type="ECO:0000256" key="1">
    <source>
        <dbReference type="SAM" id="Coils"/>
    </source>
</evidence>
<name>A0A9W9Z7S7_9CNID</name>
<keyword evidence="1" id="KW-0175">Coiled coil</keyword>
<feature type="region of interest" description="Disordered" evidence="2">
    <location>
        <begin position="69"/>
        <end position="91"/>
    </location>
</feature>
<dbReference type="Gene3D" id="1.10.287.1490">
    <property type="match status" value="1"/>
</dbReference>
<sequence length="416" mass="47441">MDAIQKAEHQEQYGACHFSLEEQQDQIERSLFFLDDVPGEEKEVTPSPWEENVEIPETCESVQFQAAAAHEQKAGAPHQKNIQSEPNSWPGNVNTIQPRLQCQATTQEKQPGAPKIILLSEPNSWVGNVNTIQSVPECQATVHQDAPQIKILKREAMEALANETAVTHALDIKLKQEHELVKGEQIRMRHYKGEAVNFKKDQEFVVEQIKKYEEERDHATEMYDAIKTEGCKLKVTLMAEQRKTESHEQKISELNSVVAELNNDVKGLQADNVAFDEKNQTQHMELENRAIQIGYLSDCLETLESTRDKLTAENAALQSKLNDSKKCCTKATRKLDKARQDLASMNQRLKKSIARGVRRGRIIETDKEEKAEMKTTIETLEQQNEMLHRKLNSGFVGKYRAIKRFFGRLVDAIKSH</sequence>
<organism evidence="3 4">
    <name type="scientific">Desmophyllum pertusum</name>
    <dbReference type="NCBI Taxonomy" id="174260"/>
    <lineage>
        <taxon>Eukaryota</taxon>
        <taxon>Metazoa</taxon>
        <taxon>Cnidaria</taxon>
        <taxon>Anthozoa</taxon>
        <taxon>Hexacorallia</taxon>
        <taxon>Scleractinia</taxon>
        <taxon>Caryophylliina</taxon>
        <taxon>Caryophylliidae</taxon>
        <taxon>Desmophyllum</taxon>
    </lineage>
</organism>
<dbReference type="EMBL" id="MU826826">
    <property type="protein sequence ID" value="KAJ7375503.1"/>
    <property type="molecule type" value="Genomic_DNA"/>
</dbReference>
<evidence type="ECO:0000256" key="2">
    <source>
        <dbReference type="SAM" id="MobiDB-lite"/>
    </source>
</evidence>
<feature type="compositionally biased region" description="Polar residues" evidence="2">
    <location>
        <begin position="80"/>
        <end position="91"/>
    </location>
</feature>
<dbReference type="Proteomes" id="UP001163046">
    <property type="component" value="Unassembled WGS sequence"/>
</dbReference>
<proteinExistence type="predicted"/>
<protein>
    <submittedName>
        <fullName evidence="3">Uncharacterized protein</fullName>
    </submittedName>
</protein>
<keyword evidence="4" id="KW-1185">Reference proteome</keyword>
<evidence type="ECO:0000313" key="3">
    <source>
        <dbReference type="EMBL" id="KAJ7375503.1"/>
    </source>
</evidence>
<feature type="coiled-coil region" evidence="1">
    <location>
        <begin position="209"/>
        <end position="390"/>
    </location>
</feature>
<evidence type="ECO:0000313" key="4">
    <source>
        <dbReference type="Proteomes" id="UP001163046"/>
    </source>
</evidence>